<dbReference type="Gene3D" id="3.40.50.720">
    <property type="entry name" value="NAD(P)-binding Rossmann-like Domain"/>
    <property type="match status" value="1"/>
</dbReference>
<dbReference type="Pfam" id="PF01118">
    <property type="entry name" value="Semialdhyde_dh"/>
    <property type="match status" value="1"/>
</dbReference>
<keyword evidence="5 7" id="KW-0560">Oxidoreductase</keyword>
<dbReference type="InterPro" id="IPR000706">
    <property type="entry name" value="AGPR_type-1"/>
</dbReference>
<evidence type="ECO:0000256" key="6">
    <source>
        <dbReference type="ARBA" id="ARBA00050557"/>
    </source>
</evidence>
<dbReference type="GO" id="GO:0051287">
    <property type="term" value="F:NAD binding"/>
    <property type="evidence" value="ECO:0007669"/>
    <property type="project" value="InterPro"/>
</dbReference>
<dbReference type="PROSITE" id="PS01224">
    <property type="entry name" value="ARGC"/>
    <property type="match status" value="1"/>
</dbReference>
<evidence type="ECO:0000256" key="5">
    <source>
        <dbReference type="ARBA" id="ARBA00023002"/>
    </source>
</evidence>
<dbReference type="Pfam" id="PF22698">
    <property type="entry name" value="Semialdhyde_dhC_1"/>
    <property type="match status" value="1"/>
</dbReference>
<evidence type="ECO:0000313" key="10">
    <source>
        <dbReference type="EMBL" id="TCS64315.1"/>
    </source>
</evidence>
<dbReference type="UniPathway" id="UPA00068">
    <property type="reaction ID" value="UER00108"/>
</dbReference>
<dbReference type="SUPFAM" id="SSF55347">
    <property type="entry name" value="Glyceraldehyde-3-phosphate dehydrogenase-like, C-terminal domain"/>
    <property type="match status" value="1"/>
</dbReference>
<proteinExistence type="inferred from homology"/>
<evidence type="ECO:0000256" key="8">
    <source>
        <dbReference type="PROSITE-ProRule" id="PRU10010"/>
    </source>
</evidence>
<feature type="active site" evidence="7 8">
    <location>
        <position position="159"/>
    </location>
</feature>
<keyword evidence="11" id="KW-1185">Reference proteome</keyword>
<dbReference type="SUPFAM" id="SSF51735">
    <property type="entry name" value="NAD(P)-binding Rossmann-fold domains"/>
    <property type="match status" value="1"/>
</dbReference>
<evidence type="ECO:0000313" key="11">
    <source>
        <dbReference type="Proteomes" id="UP000295304"/>
    </source>
</evidence>
<sequence length="356" mass="38294">MTSPLSPSSIKAAIIGASGYTGEETVRLLLRHPRVEIVALGADRKAGLPYGAVYPHLDGRGLPDLCALEDIDFTTIDVAFCCLPHGTTQQVVADLFARYPRLKIVDLSADFRLRDGDLYATWYGHPHQALELQKEAVYGLSEFSRDALKSARLVACPGCYPTSALLPLLPLVGRGLIDDGSVIIDAKTGATGGGRSAKENLLHGEMGEGLSAYAIAHHRHAPEMEQALSQVANAPLTVTFTPHLAPMSRGILATIYATLGEGETPQSVHEALTEHYRGEPFVRVLPWGAPPPATQHVRGSNYVHIAVFADRKEGRVIIVSVIDNLVKGSSGQAVQNMNVMYGFDETEGLMQAPLFP</sequence>
<evidence type="ECO:0000259" key="9">
    <source>
        <dbReference type="SMART" id="SM00859"/>
    </source>
</evidence>
<accession>A0A4R3JFP5</accession>
<keyword evidence="4 7" id="KW-0521">NADP</keyword>
<dbReference type="Gene3D" id="3.30.360.10">
    <property type="entry name" value="Dihydrodipicolinate Reductase, domain 2"/>
    <property type="match status" value="1"/>
</dbReference>
<name>A0A4R3JFP5_9PROT</name>
<dbReference type="HAMAP" id="MF_00150">
    <property type="entry name" value="ArgC_type1"/>
    <property type="match status" value="1"/>
</dbReference>
<dbReference type="EMBL" id="SLZW01000002">
    <property type="protein sequence ID" value="TCS64315.1"/>
    <property type="molecule type" value="Genomic_DNA"/>
</dbReference>
<dbReference type="FunFam" id="3.30.360.10:FF:000014">
    <property type="entry name" value="N-acetyl-gamma-glutamyl-phosphate reductase"/>
    <property type="match status" value="1"/>
</dbReference>
<gene>
    <name evidence="7" type="primary">argC</name>
    <name evidence="10" type="ORF">EDD55_102358</name>
</gene>
<comment type="function">
    <text evidence="7">Catalyzes the NADPH-dependent reduction of N-acetyl-5-glutamyl phosphate to yield N-acetyl-L-glutamate 5-semialdehyde.</text>
</comment>
<dbReference type="InterPro" id="IPR050085">
    <property type="entry name" value="AGPR"/>
</dbReference>
<dbReference type="PANTHER" id="PTHR32338">
    <property type="entry name" value="N-ACETYL-GAMMA-GLUTAMYL-PHOSPHATE REDUCTASE, CHLOROPLASTIC-RELATED-RELATED"/>
    <property type="match status" value="1"/>
</dbReference>
<comment type="catalytic activity">
    <reaction evidence="6 7">
        <text>N-acetyl-L-glutamate 5-semialdehyde + phosphate + NADP(+) = N-acetyl-L-glutamyl 5-phosphate + NADPH + H(+)</text>
        <dbReference type="Rhea" id="RHEA:21588"/>
        <dbReference type="ChEBI" id="CHEBI:15378"/>
        <dbReference type="ChEBI" id="CHEBI:29123"/>
        <dbReference type="ChEBI" id="CHEBI:43474"/>
        <dbReference type="ChEBI" id="CHEBI:57783"/>
        <dbReference type="ChEBI" id="CHEBI:57936"/>
        <dbReference type="ChEBI" id="CHEBI:58349"/>
        <dbReference type="EC" id="1.2.1.38"/>
    </reaction>
</comment>
<dbReference type="GO" id="GO:0005737">
    <property type="term" value="C:cytoplasm"/>
    <property type="evidence" value="ECO:0007669"/>
    <property type="project" value="UniProtKB-SubCell"/>
</dbReference>
<dbReference type="InterPro" id="IPR000534">
    <property type="entry name" value="Semialdehyde_DH_NAD-bd"/>
</dbReference>
<comment type="pathway">
    <text evidence="1 7">Amino-acid biosynthesis; L-arginine biosynthesis; N(2)-acetyl-L-ornithine from L-glutamate: step 3/4.</text>
</comment>
<dbReference type="OrthoDB" id="9801289at2"/>
<dbReference type="PANTHER" id="PTHR32338:SF10">
    <property type="entry name" value="N-ACETYL-GAMMA-GLUTAMYL-PHOSPHATE REDUCTASE, CHLOROPLASTIC-RELATED"/>
    <property type="match status" value="1"/>
</dbReference>
<dbReference type="SMART" id="SM00859">
    <property type="entry name" value="Semialdhyde_dh"/>
    <property type="match status" value="1"/>
</dbReference>
<keyword evidence="3 7" id="KW-0028">Amino-acid biosynthesis</keyword>
<dbReference type="NCBIfam" id="TIGR01850">
    <property type="entry name" value="argC"/>
    <property type="match status" value="1"/>
</dbReference>
<keyword evidence="2 7" id="KW-0055">Arginine biosynthesis</keyword>
<comment type="similarity">
    <text evidence="7">Belongs to the NAGSA dehydrogenase family. Type 1 subfamily.</text>
</comment>
<keyword evidence="7" id="KW-0963">Cytoplasm</keyword>
<dbReference type="AlphaFoldDB" id="A0A4R3JFP5"/>
<dbReference type="GO" id="GO:0006526">
    <property type="term" value="P:L-arginine biosynthetic process"/>
    <property type="evidence" value="ECO:0007669"/>
    <property type="project" value="UniProtKB-UniRule"/>
</dbReference>
<dbReference type="InterPro" id="IPR023013">
    <property type="entry name" value="AGPR_AS"/>
</dbReference>
<comment type="caution">
    <text evidence="10">The sequence shown here is derived from an EMBL/GenBank/DDBJ whole genome shotgun (WGS) entry which is preliminary data.</text>
</comment>
<feature type="domain" description="Semialdehyde dehydrogenase NAD-binding" evidence="9">
    <location>
        <begin position="11"/>
        <end position="151"/>
    </location>
</feature>
<evidence type="ECO:0000256" key="4">
    <source>
        <dbReference type="ARBA" id="ARBA00022857"/>
    </source>
</evidence>
<dbReference type="GO" id="GO:0003942">
    <property type="term" value="F:N-acetyl-gamma-glutamyl-phosphate reductase activity"/>
    <property type="evidence" value="ECO:0007669"/>
    <property type="project" value="UniProtKB-UniRule"/>
</dbReference>
<evidence type="ECO:0000256" key="7">
    <source>
        <dbReference type="HAMAP-Rule" id="MF_00150"/>
    </source>
</evidence>
<dbReference type="CDD" id="cd17895">
    <property type="entry name" value="AGPR_1_N"/>
    <property type="match status" value="1"/>
</dbReference>
<dbReference type="CDD" id="cd23934">
    <property type="entry name" value="AGPR_1_C"/>
    <property type="match status" value="1"/>
</dbReference>
<dbReference type="InterPro" id="IPR036291">
    <property type="entry name" value="NAD(P)-bd_dom_sf"/>
</dbReference>
<dbReference type="InterPro" id="IPR058924">
    <property type="entry name" value="AGPR_dimerisation_dom"/>
</dbReference>
<evidence type="ECO:0000256" key="2">
    <source>
        <dbReference type="ARBA" id="ARBA00022571"/>
    </source>
</evidence>
<organism evidence="10 11">
    <name type="scientific">Varunaivibrio sulfuroxidans</name>
    <dbReference type="NCBI Taxonomy" id="1773489"/>
    <lineage>
        <taxon>Bacteria</taxon>
        <taxon>Pseudomonadati</taxon>
        <taxon>Pseudomonadota</taxon>
        <taxon>Alphaproteobacteria</taxon>
        <taxon>Rhodospirillales</taxon>
        <taxon>Magnetovibrionaceae</taxon>
        <taxon>Varunaivibrio</taxon>
    </lineage>
</organism>
<dbReference type="RefSeq" id="WP_132938259.1">
    <property type="nucleotide sequence ID" value="NZ_CP119676.1"/>
</dbReference>
<reference evidence="10 11" key="1">
    <citation type="submission" date="2019-03" db="EMBL/GenBank/DDBJ databases">
        <title>Genomic Encyclopedia of Type Strains, Phase IV (KMG-IV): sequencing the most valuable type-strain genomes for metagenomic binning, comparative biology and taxonomic classification.</title>
        <authorList>
            <person name="Goeker M."/>
        </authorList>
    </citation>
    <scope>NUCLEOTIDE SEQUENCE [LARGE SCALE GENOMIC DNA]</scope>
    <source>
        <strain evidence="10 11">DSM 101688</strain>
    </source>
</reference>
<dbReference type="Proteomes" id="UP000295304">
    <property type="component" value="Unassembled WGS sequence"/>
</dbReference>
<protein>
    <recommendedName>
        <fullName evidence="7">N-acetyl-gamma-glutamyl-phosphate reductase</fullName>
        <shortName evidence="7">AGPR</shortName>
        <ecNumber evidence="7">1.2.1.38</ecNumber>
    </recommendedName>
    <alternativeName>
        <fullName evidence="7">N-acetyl-glutamate semialdehyde dehydrogenase</fullName>
        <shortName evidence="7">NAGSA dehydrogenase</shortName>
    </alternativeName>
</protein>
<dbReference type="EC" id="1.2.1.38" evidence="7"/>
<evidence type="ECO:0000256" key="1">
    <source>
        <dbReference type="ARBA" id="ARBA00004862"/>
    </source>
</evidence>
<dbReference type="GO" id="GO:0070401">
    <property type="term" value="F:NADP+ binding"/>
    <property type="evidence" value="ECO:0007669"/>
    <property type="project" value="InterPro"/>
</dbReference>
<evidence type="ECO:0000256" key="3">
    <source>
        <dbReference type="ARBA" id="ARBA00022605"/>
    </source>
</evidence>
<comment type="subcellular location">
    <subcellularLocation>
        <location evidence="7">Cytoplasm</location>
    </subcellularLocation>
</comment>